<dbReference type="EMBL" id="CP111019">
    <property type="protein sequence ID" value="WAR11314.1"/>
    <property type="molecule type" value="Genomic_DNA"/>
</dbReference>
<evidence type="ECO:0000313" key="2">
    <source>
        <dbReference type="Proteomes" id="UP001164746"/>
    </source>
</evidence>
<dbReference type="Gene3D" id="3.30.70.1820">
    <property type="entry name" value="L1 transposable element, RRM domain"/>
    <property type="match status" value="1"/>
</dbReference>
<organism evidence="1 2">
    <name type="scientific">Mya arenaria</name>
    <name type="common">Soft-shell clam</name>
    <dbReference type="NCBI Taxonomy" id="6604"/>
    <lineage>
        <taxon>Eukaryota</taxon>
        <taxon>Metazoa</taxon>
        <taxon>Spiralia</taxon>
        <taxon>Lophotrochozoa</taxon>
        <taxon>Mollusca</taxon>
        <taxon>Bivalvia</taxon>
        <taxon>Autobranchia</taxon>
        <taxon>Heteroconchia</taxon>
        <taxon>Euheterodonta</taxon>
        <taxon>Imparidentia</taxon>
        <taxon>Neoheterodontei</taxon>
        <taxon>Myida</taxon>
        <taxon>Myoidea</taxon>
        <taxon>Myidae</taxon>
        <taxon>Mya</taxon>
    </lineage>
</organism>
<reference evidence="1" key="1">
    <citation type="submission" date="2022-11" db="EMBL/GenBank/DDBJ databases">
        <title>Centuries of genome instability and evolution in soft-shell clam transmissible cancer (bioRxiv).</title>
        <authorList>
            <person name="Hart S.F.M."/>
            <person name="Yonemitsu M.A."/>
            <person name="Giersch R.M."/>
            <person name="Beal B.F."/>
            <person name="Arriagada G."/>
            <person name="Davis B.W."/>
            <person name="Ostrander E.A."/>
            <person name="Goff S.P."/>
            <person name="Metzger M.J."/>
        </authorList>
    </citation>
    <scope>NUCLEOTIDE SEQUENCE</scope>
    <source>
        <strain evidence="1">MELC-2E11</strain>
        <tissue evidence="1">Siphon/mantle</tissue>
    </source>
</reference>
<name>A0ABY7ESD7_MYAAR</name>
<protein>
    <submittedName>
        <fullName evidence="1">Uncharacterized protein</fullName>
    </submittedName>
</protein>
<evidence type="ECO:0000313" key="1">
    <source>
        <dbReference type="EMBL" id="WAR11314.1"/>
    </source>
</evidence>
<sequence length="597" mass="69091">MSPGVRLYIAITLNLFKLNSTALGQAFEPPRDLAELCTLSQYCNLTGEEGTVPPGYEPCCHSCACDSECGRRRDCCTDELDLYRLEGQNRSTCRSSVLHKNTSEPDFSFWYHMVDTCSDTTRSCKADDLYPWGSMFPHSSLIDGFVYYNEFCATCNTIFKLIPWRLAVACPQDGAIGEMYSVSYSYAVQKSLYGTSDDELGCFLYFIPPAEANVSYERCVPAWRIRRECNNDNIGTETEMQELQQKCLAFNATYRHNSLLTDQLYANVYCYLCAARNKPQRLCISQEERQKVSVDHSLVMILDHVHEVLEHTEDGSKIKDHCYQNVCRLVFCPEGQMDIASRCKPVYSIIRTVCTMYLKLELNGPNAGFDVAALEHFANNDMQTHDANLVEVCPFWWFFFASDKLQTTTERTFVYFHHWQALKKASRTARERTTELVITRAFFCQQVELIESEYIDLQQQIFLVNYNKTIEQGEFTRIREIHGTQKIRVCLDVIVNMETVNVRNDEIKTRDELIYVKSQSMHNNLVFGNIPDVRAESWTESESKLREFIVNKLKLAQNIVDDIQFERVHKMGDFYPNSRHTRKLVAKFFSFKDRETV</sequence>
<accession>A0ABY7ESD7</accession>
<proteinExistence type="predicted"/>
<dbReference type="Proteomes" id="UP001164746">
    <property type="component" value="Chromosome 8"/>
</dbReference>
<keyword evidence="2" id="KW-1185">Reference proteome</keyword>
<gene>
    <name evidence="1" type="ORF">MAR_025494</name>
</gene>